<sequence>MYLCIQRPGYSLCYLKKGINDTFFLVHWVDQNMYGQCMVKP</sequence>
<name>A0A0A8ZYS0_ARUDO</name>
<reference evidence="1" key="2">
    <citation type="journal article" date="2015" name="Data Brief">
        <title>Shoot transcriptome of the giant reed, Arundo donax.</title>
        <authorList>
            <person name="Barrero R.A."/>
            <person name="Guerrero F.D."/>
            <person name="Moolhuijzen P."/>
            <person name="Goolsby J.A."/>
            <person name="Tidwell J."/>
            <person name="Bellgard S.E."/>
            <person name="Bellgard M.I."/>
        </authorList>
    </citation>
    <scope>NUCLEOTIDE SEQUENCE</scope>
    <source>
        <tissue evidence="1">Shoot tissue taken approximately 20 cm above the soil surface</tissue>
    </source>
</reference>
<protein>
    <submittedName>
        <fullName evidence="1">Uncharacterized protein</fullName>
    </submittedName>
</protein>
<accession>A0A0A8ZYS0</accession>
<evidence type="ECO:0000313" key="1">
    <source>
        <dbReference type="EMBL" id="JAD44519.1"/>
    </source>
</evidence>
<dbReference type="AlphaFoldDB" id="A0A0A8ZYS0"/>
<proteinExistence type="predicted"/>
<organism evidence="1">
    <name type="scientific">Arundo donax</name>
    <name type="common">Giant reed</name>
    <name type="synonym">Donax arundinaceus</name>
    <dbReference type="NCBI Taxonomy" id="35708"/>
    <lineage>
        <taxon>Eukaryota</taxon>
        <taxon>Viridiplantae</taxon>
        <taxon>Streptophyta</taxon>
        <taxon>Embryophyta</taxon>
        <taxon>Tracheophyta</taxon>
        <taxon>Spermatophyta</taxon>
        <taxon>Magnoliopsida</taxon>
        <taxon>Liliopsida</taxon>
        <taxon>Poales</taxon>
        <taxon>Poaceae</taxon>
        <taxon>PACMAD clade</taxon>
        <taxon>Arundinoideae</taxon>
        <taxon>Arundineae</taxon>
        <taxon>Arundo</taxon>
    </lineage>
</organism>
<dbReference type="EMBL" id="GBRH01253376">
    <property type="protein sequence ID" value="JAD44519.1"/>
    <property type="molecule type" value="Transcribed_RNA"/>
</dbReference>
<reference evidence="1" key="1">
    <citation type="submission" date="2014-09" db="EMBL/GenBank/DDBJ databases">
        <authorList>
            <person name="Magalhaes I.L.F."/>
            <person name="Oliveira U."/>
            <person name="Santos F.R."/>
            <person name="Vidigal T.H.D.A."/>
            <person name="Brescovit A.D."/>
            <person name="Santos A.J."/>
        </authorList>
    </citation>
    <scope>NUCLEOTIDE SEQUENCE</scope>
    <source>
        <tissue evidence="1">Shoot tissue taken approximately 20 cm above the soil surface</tissue>
    </source>
</reference>